<dbReference type="EC" id="2.7.13.3" evidence="3"/>
<dbReference type="RefSeq" id="WP_076348328.1">
    <property type="nucleotide sequence ID" value="NZ_CP019082.1"/>
</dbReference>
<keyword evidence="11" id="KW-0472">Membrane</keyword>
<evidence type="ECO:0000259" key="13">
    <source>
        <dbReference type="PROSITE" id="PS50885"/>
    </source>
</evidence>
<dbReference type="InterPro" id="IPR036097">
    <property type="entry name" value="HisK_dim/P_sf"/>
</dbReference>
<feature type="transmembrane region" description="Helical" evidence="11">
    <location>
        <begin position="145"/>
        <end position="165"/>
    </location>
</feature>
<dbReference type="InterPro" id="IPR003594">
    <property type="entry name" value="HATPase_dom"/>
</dbReference>
<dbReference type="PROSITE" id="PS50109">
    <property type="entry name" value="HIS_KIN"/>
    <property type="match status" value="1"/>
</dbReference>
<dbReference type="GO" id="GO:0005524">
    <property type="term" value="F:ATP binding"/>
    <property type="evidence" value="ECO:0007669"/>
    <property type="project" value="UniProtKB-KW"/>
</dbReference>
<feature type="domain" description="HAMP" evidence="13">
    <location>
        <begin position="162"/>
        <end position="214"/>
    </location>
</feature>
<dbReference type="SMART" id="SM00388">
    <property type="entry name" value="HisKA"/>
    <property type="match status" value="1"/>
</dbReference>
<dbReference type="InterPro" id="IPR050980">
    <property type="entry name" value="2C_sensor_his_kinase"/>
</dbReference>
<evidence type="ECO:0000256" key="11">
    <source>
        <dbReference type="SAM" id="Phobius"/>
    </source>
</evidence>
<feature type="region of interest" description="Disordered" evidence="10">
    <location>
        <begin position="94"/>
        <end position="118"/>
    </location>
</feature>
<dbReference type="PROSITE" id="PS50885">
    <property type="entry name" value="HAMP"/>
    <property type="match status" value="1"/>
</dbReference>
<dbReference type="SUPFAM" id="SSF47384">
    <property type="entry name" value="Homodimeric domain of signal transducing histidine kinase"/>
    <property type="match status" value="1"/>
</dbReference>
<evidence type="ECO:0000256" key="8">
    <source>
        <dbReference type="ARBA" id="ARBA00022777"/>
    </source>
</evidence>
<dbReference type="InterPro" id="IPR004358">
    <property type="entry name" value="Sig_transdc_His_kin-like_C"/>
</dbReference>
<keyword evidence="4" id="KW-1003">Cell membrane</keyword>
<reference evidence="15" key="1">
    <citation type="submission" date="2016-12" db="EMBL/GenBank/DDBJ databases">
        <title>Comparative genomics of four Isosphaeraceae planctomycetes: a common pool of plasmids and glycoside hydrolase genes.</title>
        <authorList>
            <person name="Ivanova A."/>
        </authorList>
    </citation>
    <scope>NUCLEOTIDE SEQUENCE [LARGE SCALE GENOMIC DNA]</scope>
    <source>
        <strain evidence="15">PX4</strain>
    </source>
</reference>
<dbReference type="InterPro" id="IPR003661">
    <property type="entry name" value="HisK_dim/P_dom"/>
</dbReference>
<evidence type="ECO:0000256" key="1">
    <source>
        <dbReference type="ARBA" id="ARBA00000085"/>
    </source>
</evidence>
<evidence type="ECO:0000313" key="14">
    <source>
        <dbReference type="EMBL" id="APW62317.1"/>
    </source>
</evidence>
<dbReference type="Pfam" id="PF00512">
    <property type="entry name" value="HisKA"/>
    <property type="match status" value="1"/>
</dbReference>
<keyword evidence="11" id="KW-1133">Transmembrane helix</keyword>
<dbReference type="Proteomes" id="UP000186309">
    <property type="component" value="Chromosome"/>
</dbReference>
<dbReference type="GO" id="GO:0000155">
    <property type="term" value="F:phosphorelay sensor kinase activity"/>
    <property type="evidence" value="ECO:0007669"/>
    <property type="project" value="InterPro"/>
</dbReference>
<comment type="subcellular location">
    <subcellularLocation>
        <location evidence="2">Cell membrane</location>
        <topology evidence="2">Multi-pass membrane protein</topology>
    </subcellularLocation>
</comment>
<keyword evidence="7" id="KW-0547">Nucleotide-binding</keyword>
<dbReference type="OrthoDB" id="9804645at2"/>
<gene>
    <name evidence="14" type="primary">cpxA</name>
    <name evidence="14" type="ORF">BSF38_03856</name>
</gene>
<keyword evidence="9" id="KW-0067">ATP-binding</keyword>
<dbReference type="PANTHER" id="PTHR44936:SF10">
    <property type="entry name" value="SENSOR PROTEIN RSTB"/>
    <property type="match status" value="1"/>
</dbReference>
<protein>
    <recommendedName>
        <fullName evidence="3">histidine kinase</fullName>
        <ecNumber evidence="3">2.7.13.3</ecNumber>
    </recommendedName>
</protein>
<dbReference type="SUPFAM" id="SSF158472">
    <property type="entry name" value="HAMP domain-like"/>
    <property type="match status" value="1"/>
</dbReference>
<sequence length="439" mass="48249">MRSIYAKLVLWAVGVSVLSLVGFIATFSYLEEPHPGRRGFINGLMSLQLEGARRALADGGPDRLAAYLRTLNEDFRVEHHLVDRNGVDLVDGRDRSDDLARASNPPHPPAPRANGGQATKLAIDDGPRLLVLIPRPPRWTTTLPYYLWIIVPVLGLLYALAVHLARPLLSLRRAVDRFGRGELSTRIGSQRRDEIGELARAFDLMAQRIESLMAAERRLIQDVSHELRSPLTRLGLAVRLGRDGGDCQKAMDRIKRETDRLSSLVDELLRLNSAEEDAASRGRDEVPLHDLLRSLVDDCAVEADAKRCRLELRIAAPATILGDLELVRRAVENVLRNAVRHSPADMPVEIDLRSDGSTATITIRDHGPGVPDDALTAVFKPFFRIEGDRSRSSGGVGLGLAIAERAVRLHDGTIAAANAHPGLQVNIRLPVVTDRDSSP</sequence>
<evidence type="ECO:0000259" key="12">
    <source>
        <dbReference type="PROSITE" id="PS50109"/>
    </source>
</evidence>
<proteinExistence type="predicted"/>
<dbReference type="Pfam" id="PF00672">
    <property type="entry name" value="HAMP"/>
    <property type="match status" value="1"/>
</dbReference>
<dbReference type="EMBL" id="CP019082">
    <property type="protein sequence ID" value="APW62317.1"/>
    <property type="molecule type" value="Genomic_DNA"/>
</dbReference>
<dbReference type="SUPFAM" id="SSF55874">
    <property type="entry name" value="ATPase domain of HSP90 chaperone/DNA topoisomerase II/histidine kinase"/>
    <property type="match status" value="1"/>
</dbReference>
<organism evidence="14 15">
    <name type="scientific">Paludisphaera borealis</name>
    <dbReference type="NCBI Taxonomy" id="1387353"/>
    <lineage>
        <taxon>Bacteria</taxon>
        <taxon>Pseudomonadati</taxon>
        <taxon>Planctomycetota</taxon>
        <taxon>Planctomycetia</taxon>
        <taxon>Isosphaerales</taxon>
        <taxon>Isosphaeraceae</taxon>
        <taxon>Paludisphaera</taxon>
    </lineage>
</organism>
<evidence type="ECO:0000256" key="7">
    <source>
        <dbReference type="ARBA" id="ARBA00022741"/>
    </source>
</evidence>
<dbReference type="GO" id="GO:0005886">
    <property type="term" value="C:plasma membrane"/>
    <property type="evidence" value="ECO:0007669"/>
    <property type="project" value="UniProtKB-SubCell"/>
</dbReference>
<dbReference type="Gene3D" id="3.30.565.10">
    <property type="entry name" value="Histidine kinase-like ATPase, C-terminal domain"/>
    <property type="match status" value="1"/>
</dbReference>
<keyword evidence="6 14" id="KW-0808">Transferase</keyword>
<comment type="catalytic activity">
    <reaction evidence="1">
        <text>ATP + protein L-histidine = ADP + protein N-phospho-L-histidine.</text>
        <dbReference type="EC" id="2.7.13.3"/>
    </reaction>
</comment>
<dbReference type="STRING" id="1387353.BSF38_03856"/>
<keyword evidence="8" id="KW-0418">Kinase</keyword>
<dbReference type="AlphaFoldDB" id="A0A1U7CTP5"/>
<keyword evidence="15" id="KW-1185">Reference proteome</keyword>
<dbReference type="InterPro" id="IPR005467">
    <property type="entry name" value="His_kinase_dom"/>
</dbReference>
<evidence type="ECO:0000256" key="10">
    <source>
        <dbReference type="SAM" id="MobiDB-lite"/>
    </source>
</evidence>
<feature type="domain" description="Histidine kinase" evidence="12">
    <location>
        <begin position="222"/>
        <end position="433"/>
    </location>
</feature>
<evidence type="ECO:0000256" key="6">
    <source>
        <dbReference type="ARBA" id="ARBA00022679"/>
    </source>
</evidence>
<evidence type="ECO:0000256" key="9">
    <source>
        <dbReference type="ARBA" id="ARBA00022840"/>
    </source>
</evidence>
<dbReference type="CDD" id="cd00082">
    <property type="entry name" value="HisKA"/>
    <property type="match status" value="1"/>
</dbReference>
<evidence type="ECO:0000256" key="5">
    <source>
        <dbReference type="ARBA" id="ARBA00022553"/>
    </source>
</evidence>
<dbReference type="InterPro" id="IPR003660">
    <property type="entry name" value="HAMP_dom"/>
</dbReference>
<dbReference type="KEGG" id="pbor:BSF38_03856"/>
<dbReference type="SMART" id="SM00387">
    <property type="entry name" value="HATPase_c"/>
    <property type="match status" value="1"/>
</dbReference>
<dbReference type="PANTHER" id="PTHR44936">
    <property type="entry name" value="SENSOR PROTEIN CREC"/>
    <property type="match status" value="1"/>
</dbReference>
<feature type="transmembrane region" description="Helical" evidence="11">
    <location>
        <begin position="9"/>
        <end position="30"/>
    </location>
</feature>
<dbReference type="InterPro" id="IPR036890">
    <property type="entry name" value="HATPase_C_sf"/>
</dbReference>
<evidence type="ECO:0000256" key="3">
    <source>
        <dbReference type="ARBA" id="ARBA00012438"/>
    </source>
</evidence>
<evidence type="ECO:0000256" key="2">
    <source>
        <dbReference type="ARBA" id="ARBA00004651"/>
    </source>
</evidence>
<name>A0A1U7CTP5_9BACT</name>
<accession>A0A1U7CTP5</accession>
<dbReference type="Gene3D" id="1.10.287.130">
    <property type="match status" value="1"/>
</dbReference>
<dbReference type="Pfam" id="PF02518">
    <property type="entry name" value="HATPase_c"/>
    <property type="match status" value="1"/>
</dbReference>
<dbReference type="Gene3D" id="1.10.8.500">
    <property type="entry name" value="HAMP domain in histidine kinase"/>
    <property type="match status" value="1"/>
</dbReference>
<keyword evidence="5" id="KW-0597">Phosphoprotein</keyword>
<dbReference type="CDD" id="cd06225">
    <property type="entry name" value="HAMP"/>
    <property type="match status" value="1"/>
</dbReference>
<keyword evidence="11" id="KW-0812">Transmembrane</keyword>
<evidence type="ECO:0000313" key="15">
    <source>
        <dbReference type="Proteomes" id="UP000186309"/>
    </source>
</evidence>
<dbReference type="PRINTS" id="PR00344">
    <property type="entry name" value="BCTRLSENSOR"/>
</dbReference>
<dbReference type="SMART" id="SM00304">
    <property type="entry name" value="HAMP"/>
    <property type="match status" value="1"/>
</dbReference>
<evidence type="ECO:0000256" key="4">
    <source>
        <dbReference type="ARBA" id="ARBA00022475"/>
    </source>
</evidence>